<keyword evidence="1" id="KW-0472">Membrane</keyword>
<keyword evidence="1" id="KW-0812">Transmembrane</keyword>
<evidence type="ECO:0000256" key="1">
    <source>
        <dbReference type="SAM" id="Phobius"/>
    </source>
</evidence>
<dbReference type="AlphaFoldDB" id="A0A1X7VLP3"/>
<dbReference type="EnsemblMetazoa" id="Aqu2.1.41301_001">
    <property type="protein sequence ID" value="Aqu2.1.41301_001"/>
    <property type="gene ID" value="Aqu2.1.41301"/>
</dbReference>
<keyword evidence="1" id="KW-1133">Transmembrane helix</keyword>
<reference evidence="2" key="1">
    <citation type="submission" date="2017-05" db="UniProtKB">
        <authorList>
            <consortium name="EnsemblMetazoa"/>
        </authorList>
    </citation>
    <scope>IDENTIFICATION</scope>
</reference>
<accession>A0A1X7VLP3</accession>
<organism evidence="2">
    <name type="scientific">Amphimedon queenslandica</name>
    <name type="common">Sponge</name>
    <dbReference type="NCBI Taxonomy" id="400682"/>
    <lineage>
        <taxon>Eukaryota</taxon>
        <taxon>Metazoa</taxon>
        <taxon>Porifera</taxon>
        <taxon>Demospongiae</taxon>
        <taxon>Heteroscleromorpha</taxon>
        <taxon>Haplosclerida</taxon>
        <taxon>Niphatidae</taxon>
        <taxon>Amphimedon</taxon>
    </lineage>
</organism>
<sequence>VAVVVIIIIIIVVVVVVNFPYLPILSNPLSGSDLFIKLAFFFKSEQDGDFHSLSNPRA</sequence>
<name>A0A1X7VLP3_AMPQE</name>
<proteinExistence type="predicted"/>
<dbReference type="InParanoid" id="A0A1X7VLP3"/>
<evidence type="ECO:0000313" key="2">
    <source>
        <dbReference type="EnsemblMetazoa" id="Aqu2.1.41301_001"/>
    </source>
</evidence>
<protein>
    <submittedName>
        <fullName evidence="2">Uncharacterized protein</fullName>
    </submittedName>
</protein>
<feature type="transmembrane region" description="Helical" evidence="1">
    <location>
        <begin position="6"/>
        <end position="25"/>
    </location>
</feature>